<dbReference type="Proteomes" id="UP000582837">
    <property type="component" value="Unassembled WGS sequence"/>
</dbReference>
<sequence>MTGMAYGVIQFVEAGRPVATLVRTEHGQPTGADGVMDALAAFIEQTSGTLLRQGSPGGLYMAELFTAREVEAGHEIRVVGGSGELGMAAEEAGRLSGQGYYYEFVVGPEGDRSPPTVHMTPVSKPPRTGEESA</sequence>
<evidence type="ECO:0000256" key="1">
    <source>
        <dbReference type="SAM" id="MobiDB-lite"/>
    </source>
</evidence>
<keyword evidence="3" id="KW-1185">Reference proteome</keyword>
<evidence type="ECO:0000313" key="3">
    <source>
        <dbReference type="Proteomes" id="UP000582837"/>
    </source>
</evidence>
<protein>
    <submittedName>
        <fullName evidence="2">Uncharacterized protein</fullName>
    </submittedName>
</protein>
<dbReference type="RefSeq" id="WP_170034598.1">
    <property type="nucleotide sequence ID" value="NZ_JACHIA010000005.1"/>
</dbReference>
<dbReference type="EMBL" id="JACHIA010000005">
    <property type="protein sequence ID" value="MBB6070712.1"/>
    <property type="molecule type" value="Genomic_DNA"/>
</dbReference>
<evidence type="ECO:0000313" key="2">
    <source>
        <dbReference type="EMBL" id="MBB6070712.1"/>
    </source>
</evidence>
<gene>
    <name evidence="2" type="ORF">HNQ61_002333</name>
</gene>
<feature type="region of interest" description="Disordered" evidence="1">
    <location>
        <begin position="109"/>
        <end position="133"/>
    </location>
</feature>
<reference evidence="2 3" key="1">
    <citation type="submission" date="2020-08" db="EMBL/GenBank/DDBJ databases">
        <title>Genomic Encyclopedia of Type Strains, Phase IV (KMG-IV): sequencing the most valuable type-strain genomes for metagenomic binning, comparative biology and taxonomic classification.</title>
        <authorList>
            <person name="Goeker M."/>
        </authorList>
    </citation>
    <scope>NUCLEOTIDE SEQUENCE [LARGE SCALE GENOMIC DNA]</scope>
    <source>
        <strain evidence="2 3">DSM 29007</strain>
    </source>
</reference>
<comment type="caution">
    <text evidence="2">The sequence shown here is derived from an EMBL/GenBank/DDBJ whole genome shotgun (WGS) entry which is preliminary data.</text>
</comment>
<name>A0A841GY88_9BACT</name>
<dbReference type="AlphaFoldDB" id="A0A841GY88"/>
<proteinExistence type="predicted"/>
<organism evidence="2 3">
    <name type="scientific">Longimicrobium terrae</name>
    <dbReference type="NCBI Taxonomy" id="1639882"/>
    <lineage>
        <taxon>Bacteria</taxon>
        <taxon>Pseudomonadati</taxon>
        <taxon>Gemmatimonadota</taxon>
        <taxon>Longimicrobiia</taxon>
        <taxon>Longimicrobiales</taxon>
        <taxon>Longimicrobiaceae</taxon>
        <taxon>Longimicrobium</taxon>
    </lineage>
</organism>
<accession>A0A841GY88</accession>